<protein>
    <submittedName>
        <fullName evidence="1">Uncharacterized protein</fullName>
    </submittedName>
</protein>
<reference evidence="1 2" key="1">
    <citation type="journal article" date="2019" name="Int. J. Syst. Evol. Microbiol.">
        <title>The Global Catalogue of Microorganisms (GCM) 10K type strain sequencing project: providing services to taxonomists for standard genome sequencing and annotation.</title>
        <authorList>
            <consortium name="The Broad Institute Genomics Platform"/>
            <consortium name="The Broad Institute Genome Sequencing Center for Infectious Disease"/>
            <person name="Wu L."/>
            <person name="Ma J."/>
        </authorList>
    </citation>
    <scope>NUCLEOTIDE SEQUENCE [LARGE SCALE GENOMIC DNA]</scope>
    <source>
        <strain evidence="1 2">JCM 15089</strain>
    </source>
</reference>
<comment type="caution">
    <text evidence="1">The sequence shown here is derived from an EMBL/GenBank/DDBJ whole genome shotgun (WGS) entry which is preliminary data.</text>
</comment>
<evidence type="ECO:0000313" key="1">
    <source>
        <dbReference type="EMBL" id="GAA0567364.1"/>
    </source>
</evidence>
<dbReference type="Proteomes" id="UP001499951">
    <property type="component" value="Unassembled WGS sequence"/>
</dbReference>
<keyword evidence="2" id="KW-1185">Reference proteome</keyword>
<organism evidence="1 2">
    <name type="scientific">Rhizomicrobium electricum</name>
    <dbReference type="NCBI Taxonomy" id="480070"/>
    <lineage>
        <taxon>Bacteria</taxon>
        <taxon>Pseudomonadati</taxon>
        <taxon>Pseudomonadota</taxon>
        <taxon>Alphaproteobacteria</taxon>
        <taxon>Micropepsales</taxon>
        <taxon>Micropepsaceae</taxon>
        <taxon>Rhizomicrobium</taxon>
    </lineage>
</organism>
<evidence type="ECO:0000313" key="2">
    <source>
        <dbReference type="Proteomes" id="UP001499951"/>
    </source>
</evidence>
<dbReference type="EMBL" id="BAAADD010000003">
    <property type="protein sequence ID" value="GAA0567364.1"/>
    <property type="molecule type" value="Genomic_DNA"/>
</dbReference>
<name>A0ABN1EJ69_9PROT</name>
<sequence length="62" mass="6535">MDEHVLSAAFRRDESEALGGVEELDLTDGHDGFLLKALVVSAPNTMFVAVVKVASVFSGKAS</sequence>
<proteinExistence type="predicted"/>
<gene>
    <name evidence="1" type="ORF">GCM10008942_14900</name>
</gene>
<accession>A0ABN1EJ69</accession>